<dbReference type="Proteomes" id="UP000185491">
    <property type="component" value="Chromosome"/>
</dbReference>
<accession>A0A1L7D6T0</accession>
<evidence type="ECO:0000313" key="2">
    <source>
        <dbReference type="Proteomes" id="UP000185491"/>
    </source>
</evidence>
<name>A0A1L7D6T0_9CORY</name>
<dbReference type="KEGG" id="cpho:CPHO_08310"/>
<keyword evidence="2" id="KW-1185">Reference proteome</keyword>
<gene>
    <name evidence="1" type="ORF">CPHO_08310</name>
</gene>
<evidence type="ECO:0000313" key="1">
    <source>
        <dbReference type="EMBL" id="APT93751.1"/>
    </source>
</evidence>
<sequence length="68" mass="8148">MTWPVFLEQWQLIELDFQQHYHIDLAAPGLLESRRWGWFETRVIGLLGAETRLATHLQNRSKELREDT</sequence>
<organism evidence="1 2">
    <name type="scientific">Corynebacterium phocae</name>
    <dbReference type="NCBI Taxonomy" id="161895"/>
    <lineage>
        <taxon>Bacteria</taxon>
        <taxon>Bacillati</taxon>
        <taxon>Actinomycetota</taxon>
        <taxon>Actinomycetes</taxon>
        <taxon>Mycobacteriales</taxon>
        <taxon>Corynebacteriaceae</taxon>
        <taxon>Corynebacterium</taxon>
    </lineage>
</organism>
<dbReference type="EMBL" id="CP009249">
    <property type="protein sequence ID" value="APT93751.1"/>
    <property type="molecule type" value="Genomic_DNA"/>
</dbReference>
<protein>
    <submittedName>
        <fullName evidence="1">Uncharacterized protein</fullName>
    </submittedName>
</protein>
<reference evidence="1 2" key="1">
    <citation type="submission" date="2014-08" db="EMBL/GenBank/DDBJ databases">
        <title>Complete genome sequence of Corynebacterium phocae M408/89/1(T)(=DSM 44612(T)), isolated from the common seal (Phoca vitulina).</title>
        <authorList>
            <person name="Ruckert C."/>
            <person name="Albersmeier A."/>
            <person name="Winkler A."/>
            <person name="Kalinowski J."/>
        </authorList>
    </citation>
    <scope>NUCLEOTIDE SEQUENCE [LARGE SCALE GENOMIC DNA]</scope>
    <source>
        <strain evidence="1 2">M408/89/1</strain>
    </source>
</reference>
<proteinExistence type="predicted"/>
<dbReference type="STRING" id="161895.CPHO_08310"/>
<dbReference type="AlphaFoldDB" id="A0A1L7D6T0"/>